<dbReference type="SUPFAM" id="SSF51735">
    <property type="entry name" value="NAD(P)-binding Rossmann-fold domains"/>
    <property type="match status" value="1"/>
</dbReference>
<evidence type="ECO:0000256" key="6">
    <source>
        <dbReference type="PIRSR" id="PIRSR000185-2"/>
    </source>
</evidence>
<dbReference type="InterPro" id="IPR014362">
    <property type="entry name" value="Glu_DH"/>
</dbReference>
<proteinExistence type="inferred from homology"/>
<reference evidence="10" key="2">
    <citation type="journal article" date="2023" name="Biology">
        <title>Prokaryotic Life Associated with Coal-Fire Gas Vents Revealed by Metagenomics.</title>
        <authorList>
            <person name="Kadnikov V.V."/>
            <person name="Mardanov A.V."/>
            <person name="Beletsky A.V."/>
            <person name="Karnachuk O.V."/>
            <person name="Ravin N.V."/>
        </authorList>
    </citation>
    <scope>NUCLEOTIDE SEQUENCE</scope>
    <source>
        <strain evidence="10">Bu02</strain>
    </source>
</reference>
<evidence type="ECO:0000256" key="7">
    <source>
        <dbReference type="PIRSR" id="PIRSR000185-3"/>
    </source>
</evidence>
<dbReference type="PIRSF" id="PIRSF000185">
    <property type="entry name" value="Glu_DH"/>
    <property type="match status" value="1"/>
</dbReference>
<evidence type="ECO:0000313" key="10">
    <source>
        <dbReference type="EMBL" id="QUL98493.1"/>
    </source>
</evidence>
<dbReference type="PANTHER" id="PTHR11606:SF13">
    <property type="entry name" value="GLUTAMATE DEHYDROGENASE 1, MITOCHONDRIAL"/>
    <property type="match status" value="1"/>
</dbReference>
<dbReference type="SMART" id="SM00839">
    <property type="entry name" value="ELFV_dehydrog"/>
    <property type="match status" value="1"/>
</dbReference>
<feature type="site" description="Important for catalysis" evidence="7">
    <location>
        <position position="147"/>
    </location>
</feature>
<keyword evidence="6" id="KW-0547">Nucleotide-binding</keyword>
<evidence type="ECO:0000256" key="4">
    <source>
        <dbReference type="PIRNR" id="PIRNR000185"/>
    </source>
</evidence>
<feature type="binding site" evidence="6">
    <location>
        <position position="95"/>
    </location>
    <ligand>
        <name>substrate</name>
    </ligand>
</feature>
<dbReference type="PANTHER" id="PTHR11606">
    <property type="entry name" value="GLUTAMATE DEHYDROGENASE"/>
    <property type="match status" value="1"/>
</dbReference>
<evidence type="ECO:0000256" key="3">
    <source>
        <dbReference type="ARBA" id="ARBA00023002"/>
    </source>
</evidence>
<dbReference type="GO" id="GO:0006538">
    <property type="term" value="P:L-glutamate catabolic process"/>
    <property type="evidence" value="ECO:0007669"/>
    <property type="project" value="TreeGrafter"/>
</dbReference>
<gene>
    <name evidence="10" type="ORF">IMF26_10905</name>
</gene>
<dbReference type="InterPro" id="IPR006096">
    <property type="entry name" value="Glu/Leu/Phe/Val/Trp_DH_C"/>
</dbReference>
<organism evidence="10">
    <name type="scientific">Candidatus Fermentithermobacillus carboniphilus</name>
    <dbReference type="NCBI Taxonomy" id="3085328"/>
    <lineage>
        <taxon>Bacteria</taxon>
        <taxon>Bacillati</taxon>
        <taxon>Bacillota</taxon>
        <taxon>Candidatus Fermentithermobacillia</taxon>
        <taxon>Candidatus Fermentithermobacillales</taxon>
        <taxon>Candidatus Fermentithermobacillaceae</taxon>
        <taxon>Candidatus Fermentithermobacillus</taxon>
    </lineage>
</organism>
<name>A0AAT9LEC5_9FIRM</name>
<dbReference type="InterPro" id="IPR046346">
    <property type="entry name" value="Aminoacid_DH-like_N_sf"/>
</dbReference>
<feature type="binding site" evidence="6">
    <location>
        <position position="71"/>
    </location>
    <ligand>
        <name>substrate</name>
    </ligand>
</feature>
<dbReference type="FunFam" id="3.40.50.10860:FF:000003">
    <property type="entry name" value="Glutamate dehydrogenase"/>
    <property type="match status" value="1"/>
</dbReference>
<feature type="domain" description="Glutamate/phenylalanine/leucine/valine/L-tryptophan dehydrogenase C-terminal" evidence="9">
    <location>
        <begin position="184"/>
        <end position="414"/>
    </location>
</feature>
<evidence type="ECO:0000256" key="1">
    <source>
        <dbReference type="ARBA" id="ARBA00006382"/>
    </source>
</evidence>
<reference evidence="10" key="1">
    <citation type="submission" date="2020-10" db="EMBL/GenBank/DDBJ databases">
        <authorList>
            <person name="Kadnikov V."/>
            <person name="Beletsky A.V."/>
            <person name="Mardanov A.V."/>
            <person name="Karnachuk O.V."/>
            <person name="Ravin N.V."/>
        </authorList>
    </citation>
    <scope>NUCLEOTIDE SEQUENCE</scope>
    <source>
        <strain evidence="10">Bu02</strain>
    </source>
</reference>
<dbReference type="Gene3D" id="3.40.50.10860">
    <property type="entry name" value="Leucine Dehydrogenase, chain A, domain 1"/>
    <property type="match status" value="1"/>
</dbReference>
<keyword evidence="6" id="KW-0520">NAD</keyword>
<dbReference type="Pfam" id="PF02812">
    <property type="entry name" value="ELFV_dehydrog_N"/>
    <property type="match status" value="1"/>
</dbReference>
<dbReference type="Gene3D" id="3.40.50.720">
    <property type="entry name" value="NAD(P)-binding Rossmann-like Domain"/>
    <property type="match status" value="1"/>
</dbReference>
<evidence type="ECO:0000256" key="5">
    <source>
        <dbReference type="PIRSR" id="PIRSR000185-1"/>
    </source>
</evidence>
<protein>
    <recommendedName>
        <fullName evidence="2 4">Glutamate dehydrogenase</fullName>
    </recommendedName>
</protein>
<evidence type="ECO:0000256" key="2">
    <source>
        <dbReference type="ARBA" id="ARBA00012896"/>
    </source>
</evidence>
<sequence length="417" mass="45557">MAEKTLNPFEICQQQIKRACDQLGVEPAAYDMLKQPERVIEVSFPVEMDDGSVKVFTGWRSQHSTALGPAKGGLRFHPDTNFDEVRALSMWMTFKCSVVGIPYGGGKGAVKCNPKELSQKELERVARGFIRAVGDFIGPLKDIPAPDVYTNAQIMAWMYDEYSIMKGFNNPGLITGKPVEIGGSLGRNTATARGCTFVVREAAKKIGLDLKGATYAVNGFGNAGSFSAFYMKEFGAKLVACNDSKGGAYNPEGMDPVAVNEWKKEHGTVKGFPGSRDITTAELYALPVDVIIPAALENTITSDIAPNVKAKIIAEAANGPTTPEADEILNKRGVMVLPDILASAGGVTVSYFEWVQNLQNFYWTAEEVNQRLEKIMVSAFEDVYAMHLDKKVSMREAAFLVAVKRVVDAMRLRGWLS</sequence>
<feature type="binding site" evidence="6">
    <location>
        <position position="222"/>
    </location>
    <ligand>
        <name>NAD(+)</name>
        <dbReference type="ChEBI" id="CHEBI:57540"/>
    </ligand>
</feature>
<dbReference type="KEGG" id="fcz:IMF26_10905"/>
<evidence type="ECO:0000256" key="8">
    <source>
        <dbReference type="RuleBase" id="RU004417"/>
    </source>
</evidence>
<dbReference type="PRINTS" id="PR00082">
    <property type="entry name" value="GLFDHDRGNASE"/>
</dbReference>
<feature type="active site" description="Proton donor" evidence="5">
    <location>
        <position position="107"/>
    </location>
</feature>
<evidence type="ECO:0000259" key="9">
    <source>
        <dbReference type="SMART" id="SM00839"/>
    </source>
</evidence>
<dbReference type="InterPro" id="IPR006095">
    <property type="entry name" value="Glu/Leu/Phe/Val/Trp_DH"/>
</dbReference>
<feature type="binding site" evidence="6">
    <location>
        <position position="350"/>
    </location>
    <ligand>
        <name>substrate</name>
    </ligand>
</feature>
<dbReference type="GO" id="GO:0004352">
    <property type="term" value="F:glutamate dehydrogenase (NAD+) activity"/>
    <property type="evidence" value="ECO:0007669"/>
    <property type="project" value="TreeGrafter"/>
</dbReference>
<dbReference type="InterPro" id="IPR006097">
    <property type="entry name" value="Glu/Leu/Phe/Val/Trp_DH_dimer"/>
</dbReference>
<comment type="similarity">
    <text evidence="1 4 8">Belongs to the Glu/Leu/Phe/Val dehydrogenases family.</text>
</comment>
<dbReference type="InterPro" id="IPR036291">
    <property type="entry name" value="NAD(P)-bd_dom_sf"/>
</dbReference>
<dbReference type="GO" id="GO:0000166">
    <property type="term" value="F:nucleotide binding"/>
    <property type="evidence" value="ECO:0007669"/>
    <property type="project" value="UniProtKB-KW"/>
</dbReference>
<dbReference type="CDD" id="cd01076">
    <property type="entry name" value="NAD_bind_1_Glu_DH"/>
    <property type="match status" value="1"/>
</dbReference>
<dbReference type="InterPro" id="IPR033922">
    <property type="entry name" value="NAD_bind_Glu_DH"/>
</dbReference>
<feature type="binding site" evidence="6">
    <location>
        <position position="191"/>
    </location>
    <ligand>
        <name>NAD(+)</name>
        <dbReference type="ChEBI" id="CHEBI:57540"/>
    </ligand>
</feature>
<accession>A0AAT9LEC5</accession>
<dbReference type="EMBL" id="CP062796">
    <property type="protein sequence ID" value="QUL98493.1"/>
    <property type="molecule type" value="Genomic_DNA"/>
</dbReference>
<dbReference type="Pfam" id="PF00208">
    <property type="entry name" value="ELFV_dehydrog"/>
    <property type="match status" value="1"/>
</dbReference>
<dbReference type="AlphaFoldDB" id="A0AAT9LEC5"/>
<dbReference type="SUPFAM" id="SSF53223">
    <property type="entry name" value="Aminoacid dehydrogenase-like, N-terminal domain"/>
    <property type="match status" value="1"/>
</dbReference>
<keyword evidence="3 4" id="KW-0560">Oxidoreductase</keyword>